<sequence length="458" mass="51304">MITHINPVGTMDLLSQHEVDLLKATASSDIYRLYRNCSLAVLNSGSHTDNSKELLEKHKSFDVNVMRRERGIKLELTNPPEHAFVDGKIIRGIQEHMFSVLRDIVYVNVHIQQRRDLNLTSSPHITNFVFSVLRNAKTIRSGEDPNIVVCWGGHSINPVEYQYTREVGSELGLRELNICTGCGPGAMEGPMKGAAIGHAKQRYRNSRFIGLTEPSIIAAEPPNPIVNELVIMPDIEKRLEAFVRLGHGIVIFPGGAGTAEELLYILGILMEPANADQPFPVVLTGPKESEAYFRTLDSFVRDTLGEAATKHYQIIIDDPARVARVMKSAMPIIKEHRLATGDAYGYNWSLAIPPEFQLPFEPTHESMASLDLHMNQRPEHLAANLRRAFSGIVAGNVKEEGIREIERKGRFQINGDLSLMKRMDKLLKQFVEQQRMKLPGSRYEPCYDIITAAPPIAK</sequence>
<dbReference type="FunFam" id="3.40.50.450:FF:000007">
    <property type="entry name" value="LOG family protein ygdH"/>
    <property type="match status" value="1"/>
</dbReference>
<dbReference type="Proteomes" id="UP000035909">
    <property type="component" value="Unassembled WGS sequence"/>
</dbReference>
<dbReference type="GO" id="GO:0008714">
    <property type="term" value="F:AMP nucleosidase activity"/>
    <property type="evidence" value="ECO:0007669"/>
    <property type="project" value="UniProtKB-EC"/>
</dbReference>
<dbReference type="InterPro" id="IPR021826">
    <property type="entry name" value="PpnN_C"/>
</dbReference>
<comment type="similarity">
    <text evidence="2">Belongs to the LOG family.</text>
</comment>
<gene>
    <name evidence="21" type="ORF">ABT57_00320</name>
</gene>
<evidence type="ECO:0000256" key="5">
    <source>
        <dbReference type="ARBA" id="ARBA00031983"/>
    </source>
</evidence>
<keyword evidence="22" id="KW-1185">Reference proteome</keyword>
<dbReference type="EC" id="3.2.2.10" evidence="12"/>
<dbReference type="InterPro" id="IPR049788">
    <property type="entry name" value="PpnN"/>
</dbReference>
<evidence type="ECO:0000313" key="22">
    <source>
        <dbReference type="Proteomes" id="UP000035909"/>
    </source>
</evidence>
<keyword evidence="4" id="KW-0378">Hydrolase</keyword>
<feature type="domain" description="Pyrimidine/purine nucleotide 5'-monophosphate nucleosidase N-terminal" evidence="20">
    <location>
        <begin position="4"/>
        <end position="110"/>
    </location>
</feature>
<evidence type="ECO:0000256" key="2">
    <source>
        <dbReference type="ARBA" id="ARBA00006763"/>
    </source>
</evidence>
<dbReference type="GO" id="GO:0047405">
    <property type="term" value="F:pyrimidine-5'-nucleotide nucleosidase activity"/>
    <property type="evidence" value="ECO:0007669"/>
    <property type="project" value="UniProtKB-EC"/>
</dbReference>
<comment type="catalytic activity">
    <reaction evidence="8">
        <text>GMP + H2O = guanine + D-ribose 5-phosphate</text>
        <dbReference type="Rhea" id="RHEA:52708"/>
        <dbReference type="ChEBI" id="CHEBI:15377"/>
        <dbReference type="ChEBI" id="CHEBI:16235"/>
        <dbReference type="ChEBI" id="CHEBI:58115"/>
        <dbReference type="ChEBI" id="CHEBI:78346"/>
    </reaction>
</comment>
<comment type="catalytic activity">
    <reaction evidence="10">
        <text>CMP + H2O = cytosine + D-ribose 5-phosphate</text>
        <dbReference type="Rhea" id="RHEA:30075"/>
        <dbReference type="ChEBI" id="CHEBI:15377"/>
        <dbReference type="ChEBI" id="CHEBI:16040"/>
        <dbReference type="ChEBI" id="CHEBI:60377"/>
        <dbReference type="ChEBI" id="CHEBI:78346"/>
        <dbReference type="EC" id="3.2.2.10"/>
    </reaction>
</comment>
<evidence type="ECO:0000256" key="3">
    <source>
        <dbReference type="ARBA" id="ARBA00011985"/>
    </source>
</evidence>
<evidence type="ECO:0000256" key="6">
    <source>
        <dbReference type="ARBA" id="ARBA00050093"/>
    </source>
</evidence>
<organism evidence="21 22">
    <name type="scientific">Photobacterium ganghwense</name>
    <dbReference type="NCBI Taxonomy" id="320778"/>
    <lineage>
        <taxon>Bacteria</taxon>
        <taxon>Pseudomonadati</taxon>
        <taxon>Pseudomonadota</taxon>
        <taxon>Gammaproteobacteria</taxon>
        <taxon>Vibrionales</taxon>
        <taxon>Vibrionaceae</taxon>
        <taxon>Photobacterium</taxon>
    </lineage>
</organism>
<dbReference type="Gene3D" id="3.30.1850.10">
    <property type="entry name" value="MoCo carrier protein-like"/>
    <property type="match status" value="1"/>
</dbReference>
<evidence type="ECO:0000256" key="10">
    <source>
        <dbReference type="ARBA" id="ARBA00052189"/>
    </source>
</evidence>
<evidence type="ECO:0000259" key="20">
    <source>
        <dbReference type="Pfam" id="PF14793"/>
    </source>
</evidence>
<protein>
    <recommendedName>
        <fullName evidence="13">Pyrimidine/purine nucleotide 5'-monophosphate nucleosidase</fullName>
        <ecNumber evidence="12">3.2.2.10</ecNumber>
        <ecNumber evidence="3">3.2.2.4</ecNumber>
    </recommendedName>
    <alternativeName>
        <fullName evidence="5">AMP nucleosidase</fullName>
    </alternativeName>
    <alternativeName>
        <fullName evidence="16">CMP nucleosidase</fullName>
    </alternativeName>
    <alternativeName>
        <fullName evidence="15">GMP nucleosidase</fullName>
    </alternativeName>
    <alternativeName>
        <fullName evidence="17">IMP nucleosidase</fullName>
    </alternativeName>
    <alternativeName>
        <fullName evidence="18">UMP nucleosidase</fullName>
    </alternativeName>
    <alternativeName>
        <fullName evidence="14">dTMP nucleosidase</fullName>
    </alternativeName>
</protein>
<dbReference type="GO" id="GO:0005829">
    <property type="term" value="C:cytosol"/>
    <property type="evidence" value="ECO:0007669"/>
    <property type="project" value="TreeGrafter"/>
</dbReference>
<evidence type="ECO:0000256" key="8">
    <source>
        <dbReference type="ARBA" id="ARBA00051083"/>
    </source>
</evidence>
<dbReference type="STRING" id="320778.ABT57_00320"/>
<comment type="catalytic activity">
    <reaction evidence="6">
        <text>dTMP + H2O = 2-deoxy-D-ribose 5-phosphate + thymine</text>
        <dbReference type="Rhea" id="RHEA:52712"/>
        <dbReference type="ChEBI" id="CHEBI:15377"/>
        <dbReference type="ChEBI" id="CHEBI:17821"/>
        <dbReference type="ChEBI" id="CHEBI:62877"/>
        <dbReference type="ChEBI" id="CHEBI:63528"/>
    </reaction>
</comment>
<evidence type="ECO:0000256" key="12">
    <source>
        <dbReference type="ARBA" id="ARBA00066754"/>
    </source>
</evidence>
<dbReference type="InterPro" id="IPR037153">
    <property type="entry name" value="PpnN-like_sf"/>
</dbReference>
<dbReference type="PANTHER" id="PTHR43393">
    <property type="entry name" value="CYTOKININ RIBOSIDE 5'-MONOPHOSPHATE PHOSPHORIBOHYDROLASE"/>
    <property type="match status" value="1"/>
</dbReference>
<evidence type="ECO:0000256" key="7">
    <source>
        <dbReference type="ARBA" id="ARBA00050647"/>
    </source>
</evidence>
<evidence type="ECO:0000256" key="18">
    <source>
        <dbReference type="ARBA" id="ARBA00083890"/>
    </source>
</evidence>
<proteinExistence type="inferred from homology"/>
<evidence type="ECO:0000256" key="1">
    <source>
        <dbReference type="ARBA" id="ARBA00000274"/>
    </source>
</evidence>
<dbReference type="Pfam" id="PF11892">
    <property type="entry name" value="PpnN_C"/>
    <property type="match status" value="1"/>
</dbReference>
<dbReference type="EMBL" id="LDOU01000001">
    <property type="protein sequence ID" value="KLV11738.1"/>
    <property type="molecule type" value="Genomic_DNA"/>
</dbReference>
<dbReference type="InterPro" id="IPR027820">
    <property type="entry name" value="PpnN_N"/>
</dbReference>
<dbReference type="Pfam" id="PF03641">
    <property type="entry name" value="Lysine_decarbox"/>
    <property type="match status" value="1"/>
</dbReference>
<dbReference type="Gene3D" id="3.40.50.450">
    <property type="match status" value="1"/>
</dbReference>
<name>A0A0J1HJG1_9GAMM</name>
<evidence type="ECO:0000256" key="15">
    <source>
        <dbReference type="ARBA" id="ARBA00082430"/>
    </source>
</evidence>
<dbReference type="FunFam" id="3.30.1850.10:FF:000001">
    <property type="entry name" value="LOG family protein YgdH"/>
    <property type="match status" value="1"/>
</dbReference>
<evidence type="ECO:0000256" key="14">
    <source>
        <dbReference type="ARBA" id="ARBA00078101"/>
    </source>
</evidence>
<comment type="catalytic activity">
    <reaction evidence="9">
        <text>IMP + H2O = hypoxanthine + D-ribose 5-phosphate</text>
        <dbReference type="Rhea" id="RHEA:20469"/>
        <dbReference type="ChEBI" id="CHEBI:15377"/>
        <dbReference type="ChEBI" id="CHEBI:17368"/>
        <dbReference type="ChEBI" id="CHEBI:58053"/>
        <dbReference type="ChEBI" id="CHEBI:78346"/>
    </reaction>
</comment>
<dbReference type="AlphaFoldDB" id="A0A0J1HJG1"/>
<evidence type="ECO:0000313" key="21">
    <source>
        <dbReference type="EMBL" id="KLV11738.1"/>
    </source>
</evidence>
<dbReference type="Pfam" id="PF14793">
    <property type="entry name" value="DUF4478"/>
    <property type="match status" value="1"/>
</dbReference>
<dbReference type="SUPFAM" id="SSF102405">
    <property type="entry name" value="MCP/YpsA-like"/>
    <property type="match status" value="1"/>
</dbReference>
<evidence type="ECO:0000256" key="11">
    <source>
        <dbReference type="ARBA" id="ARBA00052586"/>
    </source>
</evidence>
<dbReference type="InterPro" id="IPR031100">
    <property type="entry name" value="LOG_fam"/>
</dbReference>
<dbReference type="PATRIC" id="fig|320778.3.peg.66"/>
<evidence type="ECO:0000256" key="9">
    <source>
        <dbReference type="ARBA" id="ARBA00052113"/>
    </source>
</evidence>
<reference evidence="21 22" key="1">
    <citation type="submission" date="2015-05" db="EMBL/GenBank/DDBJ databases">
        <title>Photobacterium galathea sp. nov.</title>
        <authorList>
            <person name="Machado H."/>
            <person name="Gram L."/>
        </authorList>
    </citation>
    <scope>NUCLEOTIDE SEQUENCE [LARGE SCALE GENOMIC DNA]</scope>
    <source>
        <strain evidence="21 22">DSM 22954</strain>
    </source>
</reference>
<dbReference type="PANTHER" id="PTHR43393:SF1">
    <property type="entry name" value="PYRIMIDINE_PURINE NUCLEOTIDE 5'-MONOPHOSPHATE NUCLEOSIDASE"/>
    <property type="match status" value="1"/>
</dbReference>
<evidence type="ECO:0000256" key="4">
    <source>
        <dbReference type="ARBA" id="ARBA00022801"/>
    </source>
</evidence>
<comment type="catalytic activity">
    <reaction evidence="7">
        <text>UMP + H2O = D-ribose 5-phosphate + uracil</text>
        <dbReference type="Rhea" id="RHEA:52704"/>
        <dbReference type="ChEBI" id="CHEBI:15377"/>
        <dbReference type="ChEBI" id="CHEBI:17568"/>
        <dbReference type="ChEBI" id="CHEBI:57865"/>
        <dbReference type="ChEBI" id="CHEBI:78346"/>
    </reaction>
</comment>
<feature type="domain" description="Pyrimidine/purine nucleotide 5'-monophosphate nucleosidase C-terminal" evidence="19">
    <location>
        <begin position="331"/>
        <end position="450"/>
    </location>
</feature>
<evidence type="ECO:0000256" key="16">
    <source>
        <dbReference type="ARBA" id="ARBA00082596"/>
    </source>
</evidence>
<dbReference type="InterPro" id="IPR052341">
    <property type="entry name" value="LOG_family_nucleotidases"/>
</dbReference>
<accession>A0A0J1HJG1</accession>
<dbReference type="NCBIfam" id="NF038390">
    <property type="entry name" value="Nsidase_PpnN"/>
    <property type="match status" value="1"/>
</dbReference>
<dbReference type="RefSeq" id="WP_047883197.1">
    <property type="nucleotide sequence ID" value="NZ_CP071325.1"/>
</dbReference>
<dbReference type="OrthoDB" id="9801098at2"/>
<comment type="caution">
    <text evidence="21">The sequence shown here is derived from an EMBL/GenBank/DDBJ whole genome shotgun (WGS) entry which is preliminary data.</text>
</comment>
<evidence type="ECO:0000256" key="17">
    <source>
        <dbReference type="ARBA" id="ARBA00083539"/>
    </source>
</evidence>
<dbReference type="EC" id="3.2.2.4" evidence="3"/>
<evidence type="ECO:0000256" key="13">
    <source>
        <dbReference type="ARBA" id="ARBA00073719"/>
    </source>
</evidence>
<comment type="catalytic activity">
    <reaction evidence="1">
        <text>AMP + H2O = D-ribose 5-phosphate + adenine</text>
        <dbReference type="Rhea" id="RHEA:20129"/>
        <dbReference type="ChEBI" id="CHEBI:15377"/>
        <dbReference type="ChEBI" id="CHEBI:16708"/>
        <dbReference type="ChEBI" id="CHEBI:78346"/>
        <dbReference type="ChEBI" id="CHEBI:456215"/>
        <dbReference type="EC" id="3.2.2.4"/>
    </reaction>
</comment>
<evidence type="ECO:0000259" key="19">
    <source>
        <dbReference type="Pfam" id="PF11892"/>
    </source>
</evidence>
<comment type="catalytic activity">
    <reaction evidence="11">
        <text>a pyrimidine ribonucleoside 5'-phosphate + H2O = a pyrimidine nucleobase + D-ribose 5-phosphate</text>
        <dbReference type="Rhea" id="RHEA:13425"/>
        <dbReference type="ChEBI" id="CHEBI:15377"/>
        <dbReference type="ChEBI" id="CHEBI:26432"/>
        <dbReference type="ChEBI" id="CHEBI:78346"/>
        <dbReference type="ChEBI" id="CHEBI:138238"/>
        <dbReference type="EC" id="3.2.2.10"/>
    </reaction>
</comment>